<evidence type="ECO:0000256" key="1">
    <source>
        <dbReference type="SAM" id="MobiDB-lite"/>
    </source>
</evidence>
<keyword evidence="2" id="KW-0472">Membrane</keyword>
<dbReference type="EMBL" id="BX569689">
    <property type="protein sequence ID" value="CAE06805.1"/>
    <property type="molecule type" value="Genomic_DNA"/>
</dbReference>
<dbReference type="HOGENOM" id="CLU_088954_1_0_3"/>
<dbReference type="eggNOG" id="COG3064">
    <property type="taxonomic scope" value="Bacteria"/>
</dbReference>
<keyword evidence="2" id="KW-1133">Transmembrane helix</keyword>
<dbReference type="Pfam" id="PF07444">
    <property type="entry name" value="Ycf66_N"/>
    <property type="match status" value="1"/>
</dbReference>
<gene>
    <name evidence="3" type="ordered locus">SYNW0290</name>
</gene>
<organism evidence="3 4">
    <name type="scientific">Parasynechococcus marenigrum (strain WH8102)</name>
    <dbReference type="NCBI Taxonomy" id="84588"/>
    <lineage>
        <taxon>Bacteria</taxon>
        <taxon>Bacillati</taxon>
        <taxon>Cyanobacteriota</taxon>
        <taxon>Cyanophyceae</taxon>
        <taxon>Synechococcales</taxon>
        <taxon>Prochlorococcaceae</taxon>
        <taxon>Parasynechococcus</taxon>
        <taxon>Parasynechococcus marenigrum</taxon>
    </lineage>
</organism>
<protein>
    <submittedName>
        <fullName evidence="3">Uncharacterized protein</fullName>
    </submittedName>
</protein>
<dbReference type="Proteomes" id="UP000001422">
    <property type="component" value="Chromosome"/>
</dbReference>
<evidence type="ECO:0000256" key="2">
    <source>
        <dbReference type="SAM" id="Phobius"/>
    </source>
</evidence>
<dbReference type="AlphaFoldDB" id="Q7U9G8"/>
<keyword evidence="4" id="KW-1185">Reference proteome</keyword>
<evidence type="ECO:0000313" key="4">
    <source>
        <dbReference type="Proteomes" id="UP000001422"/>
    </source>
</evidence>
<accession>Q7U9G8</accession>
<keyword evidence="2" id="KW-0812">Transmembrane</keyword>
<dbReference type="STRING" id="84588.SYNW0290"/>
<dbReference type="InterPro" id="IPR010004">
    <property type="entry name" value="Uncharacterised_Ycf66"/>
</dbReference>
<feature type="transmembrane region" description="Helical" evidence="2">
    <location>
        <begin position="34"/>
        <end position="50"/>
    </location>
</feature>
<proteinExistence type="predicted"/>
<dbReference type="RefSeq" id="WP_011127164.1">
    <property type="nucleotide sequence ID" value="NC_005070.1"/>
</dbReference>
<name>Q7U9G8_PARMW</name>
<reference evidence="3 4" key="1">
    <citation type="journal article" date="2003" name="Nature">
        <title>The genome of a motile marine Synechococcus.</title>
        <authorList>
            <person name="Palenik B."/>
            <person name="Brahamsha B."/>
            <person name="Larimer F."/>
            <person name="Land M."/>
            <person name="Hauser L."/>
            <person name="Chain P."/>
            <person name="Lamerdin J."/>
            <person name="Regala W."/>
            <person name="Allen E.A."/>
            <person name="McCarren J."/>
            <person name="Paulsen I."/>
            <person name="Dufresne A."/>
            <person name="Partensky F."/>
            <person name="Webb E."/>
            <person name="Waterbury J."/>
        </authorList>
    </citation>
    <scope>NUCLEOTIDE SEQUENCE [LARGE SCALE GENOMIC DNA]</scope>
    <source>
        <strain evidence="3 4">WH8102</strain>
    </source>
</reference>
<dbReference type="KEGG" id="syw:SYNW0290"/>
<evidence type="ECO:0000313" key="3">
    <source>
        <dbReference type="EMBL" id="CAE06805.1"/>
    </source>
</evidence>
<sequence length="165" mass="17242">MLATLSGDVCLLFGLALLLLPLLAVELSRPRDGVWGAIVLLLGLVLVTSSDRLRGAPMLAVLCGGLLVSRLSAEVGQARWRALGEDEQARLRSVDHWLTGLRQLGTAAGGLSEGLGGIAKQLKPAGKSGVSGKKWVRPESVDTTQAEPSPMPEPSPEPTSSEGED</sequence>
<feature type="region of interest" description="Disordered" evidence="1">
    <location>
        <begin position="122"/>
        <end position="165"/>
    </location>
</feature>